<proteinExistence type="predicted"/>
<dbReference type="PANTHER" id="PTHR37489">
    <property type="entry name" value="DUF3500 DOMAIN-CONTAINING PROTEIN"/>
    <property type="match status" value="1"/>
</dbReference>
<dbReference type="HOGENOM" id="CLU_493407_0_0_11"/>
<dbReference type="AlphaFoldDB" id="A0A060ZJE5"/>
<protein>
    <recommendedName>
        <fullName evidence="2">DUF3500 domain-containing protein</fullName>
    </recommendedName>
</protein>
<dbReference type="Pfam" id="PF12006">
    <property type="entry name" value="DUF3500"/>
    <property type="match status" value="2"/>
</dbReference>
<sequence>MSHQRHPGDFPLPTTRGDLPIVDSHLFDDLIPPEAAHELTAGLRRHREPYVGITDNGTPRQGLYRLDGAGTSPNAAVVTARSYLDGLAPHQRVVAALPMDAPEWRLWTNAIPTWHPKGMRLERLTERDRDRALAVVEASLSPAGYAQVRAAMALNEHLGELIDDYRDTLTEFAYWFTVFGTPSGDSPWGWQLMGHHVDLHCVFVGGQVVLAPVFLGAEPTTGTGRFEGITAFGDETEVALAFRWRLWTNAIPTWHPKGMRLERLTERDRDRALAVVEASLSPAGYAQVRAAMALNEHLGELIDDYRDTLTEFAYWFTVFGTPSGDSPWGWQLMGHHVDLHCVFVGGQVVLAPVFLGAEPTTGTGRFEGITAFGDETEVALTFRRTLDPDREGEFLMGSSLRAEDLPPELAGPWNGRHLAGAGSDNLVLPPEGIVAASLPADQRDGLVELIRVYLDRLPTPQAERTLALVREHFDETRFAWRGGHDDECAFYYRIHSPVFLVEYDNHPGVFLANPEPARFHVHTIVRAPNGNDYGRDLLAQHYRLHHGGHGAG</sequence>
<dbReference type="PANTHER" id="PTHR37489:SF1">
    <property type="entry name" value="DUF3500 DOMAIN-CONTAINING PROTEIN"/>
    <property type="match status" value="1"/>
</dbReference>
<name>A0A060ZJE5_9ACTN</name>
<dbReference type="InterPro" id="IPR021889">
    <property type="entry name" value="DUF3500"/>
</dbReference>
<dbReference type="EMBL" id="LK022848">
    <property type="protein sequence ID" value="CDR02056.1"/>
    <property type="molecule type" value="Genomic_DNA"/>
</dbReference>
<evidence type="ECO:0008006" key="2">
    <source>
        <dbReference type="Google" id="ProtNLM"/>
    </source>
</evidence>
<gene>
    <name evidence="1" type="ORF">SIRAN595</name>
</gene>
<dbReference type="GeneID" id="32464501"/>
<accession>A0A060ZJE5</accession>
<reference evidence="1" key="1">
    <citation type="submission" date="2014-05" db="EMBL/GenBank/DDBJ databases">
        <authorList>
            <person name="Horn Fabian"/>
        </authorList>
    </citation>
    <scope>NUCLEOTIDE SEQUENCE</scope>
</reference>
<organism evidence="1">
    <name type="scientific">Streptomyces iranensis</name>
    <dbReference type="NCBI Taxonomy" id="576784"/>
    <lineage>
        <taxon>Bacteria</taxon>
        <taxon>Bacillati</taxon>
        <taxon>Actinomycetota</taxon>
        <taxon>Actinomycetes</taxon>
        <taxon>Kitasatosporales</taxon>
        <taxon>Streptomycetaceae</taxon>
        <taxon>Streptomyces</taxon>
        <taxon>Streptomyces violaceusniger group</taxon>
    </lineage>
</organism>
<evidence type="ECO:0000313" key="1">
    <source>
        <dbReference type="EMBL" id="CDR02056.1"/>
    </source>
</evidence>